<evidence type="ECO:0000313" key="1">
    <source>
        <dbReference type="EMBL" id="KAJ9082522.1"/>
    </source>
</evidence>
<name>A0ACC2U6G7_9FUNG</name>
<dbReference type="EMBL" id="QTSX02001429">
    <property type="protein sequence ID" value="KAJ9082522.1"/>
    <property type="molecule type" value="Genomic_DNA"/>
</dbReference>
<organism evidence="1 2">
    <name type="scientific">Entomophthora muscae</name>
    <dbReference type="NCBI Taxonomy" id="34485"/>
    <lineage>
        <taxon>Eukaryota</taxon>
        <taxon>Fungi</taxon>
        <taxon>Fungi incertae sedis</taxon>
        <taxon>Zoopagomycota</taxon>
        <taxon>Entomophthoromycotina</taxon>
        <taxon>Entomophthoromycetes</taxon>
        <taxon>Entomophthorales</taxon>
        <taxon>Entomophthoraceae</taxon>
        <taxon>Entomophthora</taxon>
    </lineage>
</organism>
<protein>
    <submittedName>
        <fullName evidence="1">Uncharacterized protein</fullName>
    </submittedName>
</protein>
<comment type="caution">
    <text evidence="1">The sequence shown here is derived from an EMBL/GenBank/DDBJ whole genome shotgun (WGS) entry which is preliminary data.</text>
</comment>
<evidence type="ECO:0000313" key="2">
    <source>
        <dbReference type="Proteomes" id="UP001165960"/>
    </source>
</evidence>
<gene>
    <name evidence="1" type="ORF">DSO57_1003683</name>
</gene>
<accession>A0ACC2U6G7</accession>
<keyword evidence="2" id="KW-1185">Reference proteome</keyword>
<reference evidence="1" key="1">
    <citation type="submission" date="2022-04" db="EMBL/GenBank/DDBJ databases">
        <title>Genome of the entomopathogenic fungus Entomophthora muscae.</title>
        <authorList>
            <person name="Elya C."/>
            <person name="Lovett B.R."/>
            <person name="Lee E."/>
            <person name="Macias A.M."/>
            <person name="Hajek A.E."/>
            <person name="De Bivort B.L."/>
            <person name="Kasson M.T."/>
            <person name="De Fine Licht H.H."/>
            <person name="Stajich J.E."/>
        </authorList>
    </citation>
    <scope>NUCLEOTIDE SEQUENCE</scope>
    <source>
        <strain evidence="1">Berkeley</strain>
    </source>
</reference>
<proteinExistence type="predicted"/>
<sequence>MYYDALKLHVTRHVNLDQVTNLQSLYRKAEKAEQTYNTLHKAQTGKPERPKDSHTGGYSTQPPPGSNGNNTNHKPTSSNGHGNGNNGQSNCTCGVPVHQSPKCVLDHSQGPAGRDCNSLGSKWAFIHSQKEDPLRKLLVYSPVGQGNNMGLPILRVLQQYLGLLLLGLGLLHLSLGLLLLILGLLHNA</sequence>
<dbReference type="Proteomes" id="UP001165960">
    <property type="component" value="Unassembled WGS sequence"/>
</dbReference>